<evidence type="ECO:0000313" key="3">
    <source>
        <dbReference type="EMBL" id="KAF3274584.1"/>
    </source>
</evidence>
<feature type="compositionally biased region" description="Low complexity" evidence="1">
    <location>
        <begin position="31"/>
        <end position="45"/>
    </location>
</feature>
<proteinExistence type="predicted"/>
<evidence type="ECO:0000256" key="2">
    <source>
        <dbReference type="SAM" id="SignalP"/>
    </source>
</evidence>
<feature type="compositionally biased region" description="Pro residues" evidence="1">
    <location>
        <begin position="46"/>
        <end position="60"/>
    </location>
</feature>
<protein>
    <submittedName>
        <fullName evidence="3">Uncharacterized protein</fullName>
    </submittedName>
</protein>
<evidence type="ECO:0000256" key="1">
    <source>
        <dbReference type="SAM" id="MobiDB-lite"/>
    </source>
</evidence>
<evidence type="ECO:0000313" key="4">
    <source>
        <dbReference type="Proteomes" id="UP000474640"/>
    </source>
</evidence>
<feature type="signal peptide" evidence="2">
    <location>
        <begin position="1"/>
        <end position="19"/>
    </location>
</feature>
<accession>A0A7C8VAW1</accession>
<dbReference type="EMBL" id="JAABOJ010000043">
    <property type="protein sequence ID" value="KAF3274584.1"/>
    <property type="molecule type" value="Genomic_DNA"/>
</dbReference>
<dbReference type="AlphaFoldDB" id="A0A7C8VAW1"/>
<feature type="region of interest" description="Disordered" evidence="1">
    <location>
        <begin position="31"/>
        <end position="77"/>
    </location>
</feature>
<feature type="chain" id="PRO_5028913961" evidence="2">
    <location>
        <begin position="20"/>
        <end position="104"/>
    </location>
</feature>
<sequence length="104" mass="10286">MQIKGVLAVVLAMSGVAFAAPWQIALKPKASSTAAAPVAEATAAPPVAPPLPPPPPPPPTGKAAVGVHGPPTGVIRLSTPHHKAVTDLFRTGALPPKAPKVPPA</sequence>
<gene>
    <name evidence="3" type="ORF">TWF970_007845</name>
</gene>
<keyword evidence="2" id="KW-0732">Signal</keyword>
<comment type="caution">
    <text evidence="3">The sequence shown here is derived from an EMBL/GenBank/DDBJ whole genome shotgun (WGS) entry which is preliminary data.</text>
</comment>
<reference evidence="3 4" key="1">
    <citation type="submission" date="2020-01" db="EMBL/GenBank/DDBJ databases">
        <authorList>
            <person name="Palmer J.M."/>
        </authorList>
    </citation>
    <scope>NUCLEOTIDE SEQUENCE [LARGE SCALE GENOMIC DNA]</scope>
    <source>
        <strain evidence="3 4">TWF970</strain>
    </source>
</reference>
<dbReference type="Proteomes" id="UP000474640">
    <property type="component" value="Unassembled WGS sequence"/>
</dbReference>
<organism evidence="3 4">
    <name type="scientific">Orbilia oligospora</name>
    <name type="common">Nematode-trapping fungus</name>
    <name type="synonym">Arthrobotrys oligospora</name>
    <dbReference type="NCBI Taxonomy" id="2813651"/>
    <lineage>
        <taxon>Eukaryota</taxon>
        <taxon>Fungi</taxon>
        <taxon>Dikarya</taxon>
        <taxon>Ascomycota</taxon>
        <taxon>Pezizomycotina</taxon>
        <taxon>Orbiliomycetes</taxon>
        <taxon>Orbiliales</taxon>
        <taxon>Orbiliaceae</taxon>
        <taxon>Orbilia</taxon>
    </lineage>
</organism>
<name>A0A7C8VAW1_ORBOL</name>